<feature type="non-terminal residue" evidence="2">
    <location>
        <position position="1"/>
    </location>
</feature>
<evidence type="ECO:0000313" key="2">
    <source>
        <dbReference type="EMBL" id="JAB81184.1"/>
    </source>
</evidence>
<dbReference type="AlphaFoldDB" id="V5HSC2"/>
<sequence length="118" mass="13979">PEKGRKPAVRPHQRREASVRNCRREPHCSQTRHGHRHPEHEELHAVPVYRRIADSCLEQYIFGSTCPQWAASRKVGWCRFQPTGVPAHIRNPDRAERRYWYEELVRPQGTPGRGKRRK</sequence>
<proteinExistence type="evidence at transcript level"/>
<name>V5HSC2_IXORI</name>
<feature type="compositionally biased region" description="Basic and acidic residues" evidence="1">
    <location>
        <begin position="14"/>
        <end position="27"/>
    </location>
</feature>
<evidence type="ECO:0000256" key="1">
    <source>
        <dbReference type="SAM" id="MobiDB-lite"/>
    </source>
</evidence>
<reference evidence="2" key="1">
    <citation type="journal article" date="2015" name="Sci. Rep.">
        <title>Tissue- and time-dependent transcription in Ixodes ricinus salivary glands and midguts when blood feeding on the vertebrate host.</title>
        <authorList>
            <person name="Kotsyfakis M."/>
            <person name="Schwarz A."/>
            <person name="Erhart J."/>
            <person name="Ribeiro J.M."/>
        </authorList>
    </citation>
    <scope>NUCLEOTIDE SEQUENCE</scope>
    <source>
        <tissue evidence="2">Salivary gland and midgut</tissue>
    </source>
</reference>
<protein>
    <submittedName>
        <fullName evidence="2">Uncharacterized protein</fullName>
    </submittedName>
</protein>
<accession>V5HSC2</accession>
<organism evidence="2">
    <name type="scientific">Ixodes ricinus</name>
    <name type="common">Common tick</name>
    <name type="synonym">Acarus ricinus</name>
    <dbReference type="NCBI Taxonomy" id="34613"/>
    <lineage>
        <taxon>Eukaryota</taxon>
        <taxon>Metazoa</taxon>
        <taxon>Ecdysozoa</taxon>
        <taxon>Arthropoda</taxon>
        <taxon>Chelicerata</taxon>
        <taxon>Arachnida</taxon>
        <taxon>Acari</taxon>
        <taxon>Parasitiformes</taxon>
        <taxon>Ixodida</taxon>
        <taxon>Ixodoidea</taxon>
        <taxon>Ixodidae</taxon>
        <taxon>Ixodinae</taxon>
        <taxon>Ixodes</taxon>
    </lineage>
</organism>
<feature type="compositionally biased region" description="Basic residues" evidence="1">
    <location>
        <begin position="1"/>
        <end position="13"/>
    </location>
</feature>
<dbReference type="EMBL" id="GANP01003284">
    <property type="protein sequence ID" value="JAB81184.1"/>
    <property type="molecule type" value="mRNA"/>
</dbReference>
<feature type="region of interest" description="Disordered" evidence="1">
    <location>
        <begin position="1"/>
        <end position="42"/>
    </location>
</feature>